<dbReference type="KEGG" id="acan:ACA1_090750"/>
<evidence type="ECO:0000313" key="4">
    <source>
        <dbReference type="Proteomes" id="UP000011083"/>
    </source>
</evidence>
<dbReference type="PANTHER" id="PTHR11573">
    <property type="entry name" value="RIBONUCLEOSIDE-DIPHOSPHATE REDUCTASE LARGE CHAIN"/>
    <property type="match status" value="1"/>
</dbReference>
<organism evidence="3 4">
    <name type="scientific">Acanthamoeba castellanii (strain ATCC 30010 / Neff)</name>
    <dbReference type="NCBI Taxonomy" id="1257118"/>
    <lineage>
        <taxon>Eukaryota</taxon>
        <taxon>Amoebozoa</taxon>
        <taxon>Discosea</taxon>
        <taxon>Longamoebia</taxon>
        <taxon>Centramoebida</taxon>
        <taxon>Acanthamoebidae</taxon>
        <taxon>Acanthamoeba</taxon>
    </lineage>
</organism>
<dbReference type="GO" id="GO:0009263">
    <property type="term" value="P:deoxyribonucleotide biosynthetic process"/>
    <property type="evidence" value="ECO:0007669"/>
    <property type="project" value="TreeGrafter"/>
</dbReference>
<dbReference type="Proteomes" id="UP000011083">
    <property type="component" value="Unassembled WGS sequence"/>
</dbReference>
<reference evidence="3 4" key="1">
    <citation type="journal article" date="2013" name="Genome Biol.">
        <title>Genome of Acanthamoeba castellanii highlights extensive lateral gene transfer and early evolution of tyrosine kinase signaling.</title>
        <authorList>
            <person name="Clarke M."/>
            <person name="Lohan A.J."/>
            <person name="Liu B."/>
            <person name="Lagkouvardos I."/>
            <person name="Roy S."/>
            <person name="Zafar N."/>
            <person name="Bertelli C."/>
            <person name="Schilde C."/>
            <person name="Kianianmomeni A."/>
            <person name="Burglin T.R."/>
            <person name="Frech C."/>
            <person name="Turcotte B."/>
            <person name="Kopec K.O."/>
            <person name="Synnott J.M."/>
            <person name="Choo C."/>
            <person name="Paponov I."/>
            <person name="Finkler A."/>
            <person name="Soon Heng Tan C."/>
            <person name="Hutchins A.P."/>
            <person name="Weinmeier T."/>
            <person name="Rattei T."/>
            <person name="Chu J.S."/>
            <person name="Gimenez G."/>
            <person name="Irimia M."/>
            <person name="Rigden D.J."/>
            <person name="Fitzpatrick D.A."/>
            <person name="Lorenzo-Morales J."/>
            <person name="Bateman A."/>
            <person name="Chiu C.H."/>
            <person name="Tang P."/>
            <person name="Hegemann P."/>
            <person name="Fromm H."/>
            <person name="Raoult D."/>
            <person name="Greub G."/>
            <person name="Miranda-Saavedra D."/>
            <person name="Chen N."/>
            <person name="Nash P."/>
            <person name="Ginger M.L."/>
            <person name="Horn M."/>
            <person name="Schaap P."/>
            <person name="Caler L."/>
            <person name="Loftus B."/>
        </authorList>
    </citation>
    <scope>NUCLEOTIDE SEQUENCE [LARGE SCALE GENOMIC DNA]</scope>
    <source>
        <strain evidence="3 4">Neff</strain>
    </source>
</reference>
<protein>
    <submittedName>
        <fullName evidence="3">Ribonucleotide reductase, putative</fullName>
    </submittedName>
</protein>
<comment type="similarity">
    <text evidence="1">Belongs to the ribonucleoside diphosphate reductase large chain family.</text>
</comment>
<keyword evidence="4" id="KW-1185">Reference proteome</keyword>
<dbReference type="GO" id="GO:0005524">
    <property type="term" value="F:ATP binding"/>
    <property type="evidence" value="ECO:0007669"/>
    <property type="project" value="TreeGrafter"/>
</dbReference>
<dbReference type="VEuPathDB" id="AmoebaDB:ACA1_090750"/>
<evidence type="ECO:0000259" key="2">
    <source>
        <dbReference type="Pfam" id="PF02867"/>
    </source>
</evidence>
<feature type="domain" description="Ribonucleotide reductase large subunit C-terminal" evidence="2">
    <location>
        <begin position="2"/>
        <end position="79"/>
    </location>
</feature>
<sequence length="79" mass="8883">MASTSQILGNNEGLEPYTSNIFTQCILTSNFVVINNHLVKDLMELGLWMPEMKNHIICDGGLVAKILEILAHLHELYKT</sequence>
<dbReference type="InterPro" id="IPR000788">
    <property type="entry name" value="RNR_lg_C"/>
</dbReference>
<name>L8GK96_ACACF</name>
<dbReference type="EMBL" id="KB008103">
    <property type="protein sequence ID" value="ELR12586.1"/>
    <property type="molecule type" value="Genomic_DNA"/>
</dbReference>
<dbReference type="GeneID" id="14913223"/>
<dbReference type="OrthoDB" id="3000483at2759"/>
<dbReference type="AlphaFoldDB" id="L8GK96"/>
<dbReference type="STRING" id="1257118.L8GK96"/>
<dbReference type="GO" id="GO:0004748">
    <property type="term" value="F:ribonucleoside-diphosphate reductase activity, thioredoxin disulfide as acceptor"/>
    <property type="evidence" value="ECO:0007669"/>
    <property type="project" value="TreeGrafter"/>
</dbReference>
<evidence type="ECO:0000256" key="1">
    <source>
        <dbReference type="ARBA" id="ARBA00010406"/>
    </source>
</evidence>
<dbReference type="SUPFAM" id="SSF51998">
    <property type="entry name" value="PFL-like glycyl radical enzymes"/>
    <property type="match status" value="1"/>
</dbReference>
<feature type="non-terminal residue" evidence="3">
    <location>
        <position position="79"/>
    </location>
</feature>
<evidence type="ECO:0000313" key="3">
    <source>
        <dbReference type="EMBL" id="ELR12586.1"/>
    </source>
</evidence>
<dbReference type="InterPro" id="IPR039718">
    <property type="entry name" value="Rrm1"/>
</dbReference>
<proteinExistence type="inferred from homology"/>
<dbReference type="Gene3D" id="3.20.70.20">
    <property type="match status" value="1"/>
</dbReference>
<dbReference type="RefSeq" id="XP_004334599.1">
    <property type="nucleotide sequence ID" value="XM_004334551.1"/>
</dbReference>
<gene>
    <name evidence="3" type="ORF">ACA1_090750</name>
</gene>
<accession>L8GK96</accession>
<dbReference type="Pfam" id="PF02867">
    <property type="entry name" value="Ribonuc_red_lgC"/>
    <property type="match status" value="1"/>
</dbReference>
<dbReference type="GO" id="GO:0005971">
    <property type="term" value="C:ribonucleoside-diphosphate reductase complex"/>
    <property type="evidence" value="ECO:0007669"/>
    <property type="project" value="TreeGrafter"/>
</dbReference>
<dbReference type="PANTHER" id="PTHR11573:SF6">
    <property type="entry name" value="RIBONUCLEOSIDE-DIPHOSPHATE REDUCTASE LARGE SUBUNIT"/>
    <property type="match status" value="1"/>
</dbReference>